<feature type="compositionally biased region" description="Low complexity" evidence="1">
    <location>
        <begin position="219"/>
        <end position="245"/>
    </location>
</feature>
<feature type="compositionally biased region" description="Pro residues" evidence="1">
    <location>
        <begin position="246"/>
        <end position="289"/>
    </location>
</feature>
<reference evidence="2" key="1">
    <citation type="journal article" date="2014" name="Int. J. Syst. Evol. Microbiol.">
        <title>Complete genome sequence of Corynebacterium casei LMG S-19264T (=DSM 44701T), isolated from a smear-ripened cheese.</title>
        <authorList>
            <consortium name="US DOE Joint Genome Institute (JGI-PGF)"/>
            <person name="Walter F."/>
            <person name="Albersmeier A."/>
            <person name="Kalinowski J."/>
            <person name="Ruckert C."/>
        </authorList>
    </citation>
    <scope>NUCLEOTIDE SEQUENCE</scope>
    <source>
        <strain evidence="2">JCM 3276</strain>
    </source>
</reference>
<protein>
    <submittedName>
        <fullName evidence="2">Uncharacterized protein</fullName>
    </submittedName>
</protein>
<feature type="region of interest" description="Disordered" evidence="1">
    <location>
        <begin position="219"/>
        <end position="289"/>
    </location>
</feature>
<evidence type="ECO:0000313" key="2">
    <source>
        <dbReference type="EMBL" id="GGS33960.1"/>
    </source>
</evidence>
<dbReference type="RefSeq" id="WP_229786923.1">
    <property type="nucleotide sequence ID" value="NZ_BMRB01000002.1"/>
</dbReference>
<organism evidence="2 3">
    <name type="scientific">Actinokineospora fastidiosa</name>
    <dbReference type="NCBI Taxonomy" id="1816"/>
    <lineage>
        <taxon>Bacteria</taxon>
        <taxon>Bacillati</taxon>
        <taxon>Actinomycetota</taxon>
        <taxon>Actinomycetes</taxon>
        <taxon>Pseudonocardiales</taxon>
        <taxon>Pseudonocardiaceae</taxon>
        <taxon>Actinokineospora</taxon>
    </lineage>
</organism>
<evidence type="ECO:0000256" key="1">
    <source>
        <dbReference type="SAM" id="MobiDB-lite"/>
    </source>
</evidence>
<accession>A0A918LE25</accession>
<proteinExistence type="predicted"/>
<keyword evidence="3" id="KW-1185">Reference proteome</keyword>
<dbReference type="AlphaFoldDB" id="A0A918LE25"/>
<dbReference type="EMBL" id="BMRB01000002">
    <property type="protein sequence ID" value="GGS33960.1"/>
    <property type="molecule type" value="Genomic_DNA"/>
</dbReference>
<reference evidence="2" key="2">
    <citation type="submission" date="2020-09" db="EMBL/GenBank/DDBJ databases">
        <authorList>
            <person name="Sun Q."/>
            <person name="Ohkuma M."/>
        </authorList>
    </citation>
    <scope>NUCLEOTIDE SEQUENCE</scope>
    <source>
        <strain evidence="2">JCM 3276</strain>
    </source>
</reference>
<dbReference type="Proteomes" id="UP000660680">
    <property type="component" value="Unassembled WGS sequence"/>
</dbReference>
<sequence>MDFSNRTAWSRMPGINRVNRERAGLAYERGWQFAEEAPALLDRWRVLPLTQRGDMRMAYGALTGVCDGLPFTMFDFIRRDRVVNMQAMGLTLNKHHDFRTDSVWAVTLQAPMPFFQITSNNEVYADVDHHPRPMTGERKFDRRHRLVDTDPHVAAQILTPPLVGFLREAELGTWSLVGNELVYAEMVMLANTTPQKVVGTLAKLAHLVTYLPRHFGQPQPYPGQGYPGYPAQGYAPQGYPAQGQPPQGPPQGYPAQGPYPPQPYPQQPYPPQYPPGTTPPPPFQQPGYY</sequence>
<name>A0A918LE25_9PSEU</name>
<comment type="caution">
    <text evidence="2">The sequence shown here is derived from an EMBL/GenBank/DDBJ whole genome shotgun (WGS) entry which is preliminary data.</text>
</comment>
<gene>
    <name evidence="2" type="ORF">GCM10010171_30360</name>
</gene>
<evidence type="ECO:0000313" key="3">
    <source>
        <dbReference type="Proteomes" id="UP000660680"/>
    </source>
</evidence>